<dbReference type="RefSeq" id="WP_376851998.1">
    <property type="nucleotide sequence ID" value="NZ_JBHSMF010000010.1"/>
</dbReference>
<dbReference type="Pfam" id="PF12244">
    <property type="entry name" value="DUF3606"/>
    <property type="match status" value="1"/>
</dbReference>
<proteinExistence type="predicted"/>
<name>A0ABW0NK43_9BURK</name>
<accession>A0ABW0NK43</accession>
<gene>
    <name evidence="1" type="ORF">ACFPOE_19550</name>
</gene>
<protein>
    <submittedName>
        <fullName evidence="1">DUF3606 domain-containing protein</fullName>
    </submittedName>
</protein>
<reference evidence="2" key="1">
    <citation type="journal article" date="2019" name="Int. J. Syst. Evol. Microbiol.">
        <title>The Global Catalogue of Microorganisms (GCM) 10K type strain sequencing project: providing services to taxonomists for standard genome sequencing and annotation.</title>
        <authorList>
            <consortium name="The Broad Institute Genomics Platform"/>
            <consortium name="The Broad Institute Genome Sequencing Center for Infectious Disease"/>
            <person name="Wu L."/>
            <person name="Ma J."/>
        </authorList>
    </citation>
    <scope>NUCLEOTIDE SEQUENCE [LARGE SCALE GENOMIC DNA]</scope>
    <source>
        <strain evidence="2">CCUG 57401</strain>
    </source>
</reference>
<dbReference type="Proteomes" id="UP001596037">
    <property type="component" value="Unassembled WGS sequence"/>
</dbReference>
<comment type="caution">
    <text evidence="1">The sequence shown here is derived from an EMBL/GenBank/DDBJ whole genome shotgun (WGS) entry which is preliminary data.</text>
</comment>
<evidence type="ECO:0000313" key="1">
    <source>
        <dbReference type="EMBL" id="MFC5499747.1"/>
    </source>
</evidence>
<dbReference type="EMBL" id="JBHSMF010000010">
    <property type="protein sequence ID" value="MFC5499747.1"/>
    <property type="molecule type" value="Genomic_DNA"/>
</dbReference>
<organism evidence="1 2">
    <name type="scientific">Caenimonas terrae</name>
    <dbReference type="NCBI Taxonomy" id="696074"/>
    <lineage>
        <taxon>Bacteria</taxon>
        <taxon>Pseudomonadati</taxon>
        <taxon>Pseudomonadota</taxon>
        <taxon>Betaproteobacteria</taxon>
        <taxon>Burkholderiales</taxon>
        <taxon>Comamonadaceae</taxon>
        <taxon>Caenimonas</taxon>
    </lineage>
</organism>
<sequence length="64" mass="6986">MADGQLAAAGGSRRDRINVLEKYELRDWAICLDTPAAAIEEAVRAVGDHVDTVVTYLQERSRAA</sequence>
<dbReference type="InterPro" id="IPR022037">
    <property type="entry name" value="DUF3606"/>
</dbReference>
<evidence type="ECO:0000313" key="2">
    <source>
        <dbReference type="Proteomes" id="UP001596037"/>
    </source>
</evidence>
<keyword evidence="2" id="KW-1185">Reference proteome</keyword>